<proteinExistence type="predicted"/>
<sequence length="67" mass="7310">MTDDLVAWVEDMGTRITGIETRATLRPELQGQPRLLGFAGPCWGGLTAIGEPIIRYEDHAISAAQSR</sequence>
<evidence type="ECO:0000313" key="1">
    <source>
        <dbReference type="EMBL" id="RJL01173.1"/>
    </source>
</evidence>
<keyword evidence="2" id="KW-1185">Reference proteome</keyword>
<dbReference type="AlphaFoldDB" id="A0A418ZU26"/>
<organism evidence="1 2">
    <name type="scientific">Paracoccus aestuarii</name>
    <dbReference type="NCBI Taxonomy" id="453842"/>
    <lineage>
        <taxon>Bacteria</taxon>
        <taxon>Pseudomonadati</taxon>
        <taxon>Pseudomonadota</taxon>
        <taxon>Alphaproteobacteria</taxon>
        <taxon>Rhodobacterales</taxon>
        <taxon>Paracoccaceae</taxon>
        <taxon>Paracoccus</taxon>
    </lineage>
</organism>
<dbReference type="EMBL" id="QZEV01000070">
    <property type="protein sequence ID" value="RJL01173.1"/>
    <property type="molecule type" value="Genomic_DNA"/>
</dbReference>
<dbReference type="RefSeq" id="WP_119886894.1">
    <property type="nucleotide sequence ID" value="NZ_CP067172.1"/>
</dbReference>
<dbReference type="Proteomes" id="UP000285530">
    <property type="component" value="Unassembled WGS sequence"/>
</dbReference>
<protein>
    <submittedName>
        <fullName evidence="1">Uncharacterized protein</fullName>
    </submittedName>
</protein>
<accession>A0A418ZU26</accession>
<comment type="caution">
    <text evidence="1">The sequence shown here is derived from an EMBL/GenBank/DDBJ whole genome shotgun (WGS) entry which is preliminary data.</text>
</comment>
<evidence type="ECO:0000313" key="2">
    <source>
        <dbReference type="Proteomes" id="UP000285530"/>
    </source>
</evidence>
<name>A0A418ZU26_9RHOB</name>
<reference evidence="1 2" key="1">
    <citation type="submission" date="2018-09" db="EMBL/GenBank/DDBJ databases">
        <title>Paracoccus onubensis nov. sp. a moderate halophilic bacterium isolated from Gruta de las Maravillas (Aracena, Spain).</title>
        <authorList>
            <person name="Jurado V."/>
            <person name="Gutierrez-Patricio S."/>
            <person name="Gonzalez-Pimentel J.L."/>
            <person name="Laiz L."/>
            <person name="Saiz-Jimenez C."/>
        </authorList>
    </citation>
    <scope>NUCLEOTIDE SEQUENCE [LARGE SCALE GENOMIC DNA]</scope>
    <source>
        <strain evidence="1 2">DSM 19484</strain>
    </source>
</reference>
<gene>
    <name evidence="1" type="ORF">D3P06_12640</name>
</gene>